<dbReference type="KEGG" id="slc:SL103_21655"/>
<dbReference type="SUPFAM" id="SSF56281">
    <property type="entry name" value="Metallo-hydrolase/oxidoreductase"/>
    <property type="match status" value="1"/>
</dbReference>
<dbReference type="Gene3D" id="3.60.15.10">
    <property type="entry name" value="Ribonuclease Z/Hydroxyacylglutathione hydrolase-like"/>
    <property type="match status" value="1"/>
</dbReference>
<keyword evidence="2" id="KW-0378">Hydrolase</keyword>
<evidence type="ECO:0000313" key="3">
    <source>
        <dbReference type="Proteomes" id="UP000094094"/>
    </source>
</evidence>
<keyword evidence="3" id="KW-1185">Reference proteome</keyword>
<dbReference type="Proteomes" id="UP000094094">
    <property type="component" value="Chromosome"/>
</dbReference>
<evidence type="ECO:0000313" key="2">
    <source>
        <dbReference type="EMBL" id="AOP51397.1"/>
    </source>
</evidence>
<dbReference type="PANTHER" id="PTHR42951">
    <property type="entry name" value="METALLO-BETA-LACTAMASE DOMAIN-CONTAINING"/>
    <property type="match status" value="1"/>
</dbReference>
<protein>
    <submittedName>
        <fullName evidence="2">MBL fold metallo-hydrolase</fullName>
    </submittedName>
</protein>
<dbReference type="EMBL" id="CP017157">
    <property type="protein sequence ID" value="AOP51397.1"/>
    <property type="molecule type" value="Genomic_DNA"/>
</dbReference>
<sequence length="287" mass="31445">MVRGEPIEVSDGVFVISDNRVPIVPNIGIVIGDHAALVVDTGIGPRNGRYVLDQAKRLAGDRHLYVTLTHFHPEHGFGAQAFKGAATIIYNATQRTELRHKGAAYAEMFRGLSPAVAAELADVRFVEPDVTYTGEAEVDLGGRTVALREVGPAHTLGDQIVLVDDRVLFGGDLLENRMFPIAPYFPPHDTDVDVRRWITVLDQLLDLDPAIVVPGHGEVADTSLIRDVRDYLDHVGTETARLRARGATADEAADVIGEDAGSRWSTWEHPEWTNFAVRAFYHALPTT</sequence>
<feature type="domain" description="Metallo-beta-lactamase" evidence="1">
    <location>
        <begin position="24"/>
        <end position="216"/>
    </location>
</feature>
<dbReference type="AlphaFoldDB" id="A0A1D7VXE6"/>
<reference evidence="2 3" key="1">
    <citation type="submission" date="2016-09" db="EMBL/GenBank/DDBJ databases">
        <title>Complete genome sequencing of Streptomyces lydicus 103 and metabolic pathways analysis of antibiotic biosynthesis.</title>
        <authorList>
            <person name="Jia N."/>
            <person name="Ding M.-Z."/>
            <person name="Gao F."/>
            <person name="Yuan Y.-J."/>
        </authorList>
    </citation>
    <scope>NUCLEOTIDE SEQUENCE [LARGE SCALE GENOMIC DNA]</scope>
    <source>
        <strain evidence="2 3">103</strain>
    </source>
</reference>
<dbReference type="InterPro" id="IPR001279">
    <property type="entry name" value="Metallo-B-lactamas"/>
</dbReference>
<dbReference type="InterPro" id="IPR050855">
    <property type="entry name" value="NDM-1-like"/>
</dbReference>
<dbReference type="CDD" id="cd16282">
    <property type="entry name" value="metallo-hydrolase-like_MBL-fold"/>
    <property type="match status" value="1"/>
</dbReference>
<organism evidence="2 3">
    <name type="scientific">Streptomyces lydicus</name>
    <dbReference type="NCBI Taxonomy" id="47763"/>
    <lineage>
        <taxon>Bacteria</taxon>
        <taxon>Bacillati</taxon>
        <taxon>Actinomycetota</taxon>
        <taxon>Actinomycetes</taxon>
        <taxon>Kitasatosporales</taxon>
        <taxon>Streptomycetaceae</taxon>
        <taxon>Streptomyces</taxon>
    </lineage>
</organism>
<evidence type="ECO:0000259" key="1">
    <source>
        <dbReference type="SMART" id="SM00849"/>
    </source>
</evidence>
<gene>
    <name evidence="2" type="ORF">SL103_21655</name>
</gene>
<dbReference type="GO" id="GO:0016787">
    <property type="term" value="F:hydrolase activity"/>
    <property type="evidence" value="ECO:0007669"/>
    <property type="project" value="UniProtKB-KW"/>
</dbReference>
<accession>A0A1D7VXE6</accession>
<proteinExistence type="predicted"/>
<dbReference type="Pfam" id="PF00753">
    <property type="entry name" value="Lactamase_B"/>
    <property type="match status" value="1"/>
</dbReference>
<name>A0A1D7VXE6_9ACTN</name>
<dbReference type="SMART" id="SM00849">
    <property type="entry name" value="Lactamase_B"/>
    <property type="match status" value="1"/>
</dbReference>
<dbReference type="InterPro" id="IPR036866">
    <property type="entry name" value="RibonucZ/Hydroxyglut_hydro"/>
</dbReference>
<dbReference type="PANTHER" id="PTHR42951:SF4">
    <property type="entry name" value="ACYL-COENZYME A THIOESTERASE MBLAC2"/>
    <property type="match status" value="1"/>
</dbReference>